<evidence type="ECO:0000313" key="5">
    <source>
        <dbReference type="EMBL" id="KPL78613.1"/>
    </source>
</evidence>
<dbReference type="Pfam" id="PF00005">
    <property type="entry name" value="ABC_tran"/>
    <property type="match status" value="1"/>
</dbReference>
<evidence type="ECO:0000256" key="3">
    <source>
        <dbReference type="ARBA" id="ARBA00022840"/>
    </source>
</evidence>
<dbReference type="Proteomes" id="UP000050514">
    <property type="component" value="Unassembled WGS sequence"/>
</dbReference>
<accession>A0A0P6Y9X7</accession>
<dbReference type="InterPro" id="IPR050166">
    <property type="entry name" value="ABC_transporter_ATP-bind"/>
</dbReference>
<evidence type="ECO:0000256" key="2">
    <source>
        <dbReference type="ARBA" id="ARBA00022741"/>
    </source>
</evidence>
<gene>
    <name evidence="5" type="ORF">AC812_00680</name>
</gene>
<dbReference type="Gene3D" id="3.40.50.300">
    <property type="entry name" value="P-loop containing nucleotide triphosphate hydrolases"/>
    <property type="match status" value="1"/>
</dbReference>
<sequence>MIELDSITFGYQPALPIFENFSWQVRRAEAWAVIGPSGCGKSTLLSLIAGLLRPQHGRILVEGQPLNRPRPQTGLIIQDYGLLPWATVRENARLGLRVRNFYGPDGVHAPADYQRTLDVEPWLDRLGLLPFAGQYPTELSGGQRQRTAIARTLALNPDILLMDEPFSSLDAPTREGLQRLTLELWQENRLTLILVTHAIEEAALLGQKILLLNQPPNRTAQIIENPLNLQPGYRESDEYRSLCRHLRERLEAG</sequence>
<organism evidence="5 6">
    <name type="scientific">Bellilinea caldifistulae</name>
    <dbReference type="NCBI Taxonomy" id="360411"/>
    <lineage>
        <taxon>Bacteria</taxon>
        <taxon>Bacillati</taxon>
        <taxon>Chloroflexota</taxon>
        <taxon>Anaerolineae</taxon>
        <taxon>Anaerolineales</taxon>
        <taxon>Anaerolineaceae</taxon>
        <taxon>Bellilinea</taxon>
    </lineage>
</organism>
<dbReference type="CDD" id="cd03293">
    <property type="entry name" value="ABC_NrtD_SsuB_transporters"/>
    <property type="match status" value="1"/>
</dbReference>
<keyword evidence="3" id="KW-0067">ATP-binding</keyword>
<keyword evidence="1" id="KW-0813">Transport</keyword>
<dbReference type="GO" id="GO:0005524">
    <property type="term" value="F:ATP binding"/>
    <property type="evidence" value="ECO:0007669"/>
    <property type="project" value="UniProtKB-KW"/>
</dbReference>
<keyword evidence="6" id="KW-1185">Reference proteome</keyword>
<name>A0A0P6Y9X7_9CHLR</name>
<keyword evidence="2" id="KW-0547">Nucleotide-binding</keyword>
<dbReference type="PANTHER" id="PTHR42788">
    <property type="entry name" value="TAURINE IMPORT ATP-BINDING PROTEIN-RELATED"/>
    <property type="match status" value="1"/>
</dbReference>
<dbReference type="InterPro" id="IPR003439">
    <property type="entry name" value="ABC_transporter-like_ATP-bd"/>
</dbReference>
<dbReference type="OrthoDB" id="9784450at2"/>
<dbReference type="PANTHER" id="PTHR42788:SF13">
    <property type="entry name" value="ALIPHATIC SULFONATES IMPORT ATP-BINDING PROTEIN SSUB"/>
    <property type="match status" value="1"/>
</dbReference>
<dbReference type="PROSITE" id="PS50893">
    <property type="entry name" value="ABC_TRANSPORTER_2"/>
    <property type="match status" value="1"/>
</dbReference>
<evidence type="ECO:0000256" key="1">
    <source>
        <dbReference type="ARBA" id="ARBA00022448"/>
    </source>
</evidence>
<dbReference type="STRING" id="360411.AC812_00680"/>
<protein>
    <recommendedName>
        <fullName evidence="4">ABC transporter domain-containing protein</fullName>
    </recommendedName>
</protein>
<comment type="caution">
    <text evidence="5">The sequence shown here is derived from an EMBL/GenBank/DDBJ whole genome shotgun (WGS) entry which is preliminary data.</text>
</comment>
<dbReference type="InterPro" id="IPR027417">
    <property type="entry name" value="P-loop_NTPase"/>
</dbReference>
<reference evidence="5 6" key="1">
    <citation type="submission" date="2015-07" db="EMBL/GenBank/DDBJ databases">
        <title>Draft genome of Bellilinea caldifistulae DSM 17877.</title>
        <authorList>
            <person name="Hemp J."/>
            <person name="Ward L.M."/>
            <person name="Pace L.A."/>
            <person name="Fischer W.W."/>
        </authorList>
    </citation>
    <scope>NUCLEOTIDE SEQUENCE [LARGE SCALE GENOMIC DNA]</scope>
    <source>
        <strain evidence="5 6">GOMI-1</strain>
    </source>
</reference>
<evidence type="ECO:0000259" key="4">
    <source>
        <dbReference type="PROSITE" id="PS50893"/>
    </source>
</evidence>
<dbReference type="EMBL" id="LGHJ01000003">
    <property type="protein sequence ID" value="KPL78613.1"/>
    <property type="molecule type" value="Genomic_DNA"/>
</dbReference>
<dbReference type="InterPro" id="IPR003593">
    <property type="entry name" value="AAA+_ATPase"/>
</dbReference>
<dbReference type="SUPFAM" id="SSF52540">
    <property type="entry name" value="P-loop containing nucleoside triphosphate hydrolases"/>
    <property type="match status" value="1"/>
</dbReference>
<feature type="domain" description="ABC transporter" evidence="4">
    <location>
        <begin position="2"/>
        <end position="239"/>
    </location>
</feature>
<dbReference type="SMART" id="SM00382">
    <property type="entry name" value="AAA"/>
    <property type="match status" value="1"/>
</dbReference>
<proteinExistence type="predicted"/>
<dbReference type="RefSeq" id="WP_061913329.1">
    <property type="nucleotide sequence ID" value="NZ_DF967971.1"/>
</dbReference>
<dbReference type="GO" id="GO:0016887">
    <property type="term" value="F:ATP hydrolysis activity"/>
    <property type="evidence" value="ECO:0007669"/>
    <property type="project" value="InterPro"/>
</dbReference>
<dbReference type="AlphaFoldDB" id="A0A0P6Y9X7"/>
<evidence type="ECO:0000313" key="6">
    <source>
        <dbReference type="Proteomes" id="UP000050514"/>
    </source>
</evidence>